<reference evidence="1 2" key="1">
    <citation type="journal article" date="2012" name="J. Bacteriol.">
        <title>Draft genome of Streptomyces tsukubaensis NRRL 18488, the producer of the clinically important immunosuppressant tacrolimus (FK506).</title>
        <authorList>
            <person name="Barreiro C."/>
            <person name="Prieto C."/>
            <person name="Sola-Landa A."/>
            <person name="Solera E."/>
            <person name="Martinez-Castro M."/>
            <person name="Perez-Redondo R."/>
            <person name="Garcia-Estrada C."/>
            <person name="Aparicio J.F."/>
            <person name="Fernandez-Martinez L.T."/>
            <person name="Santos-Aberturas J."/>
            <person name="Salehi-Najafabadi Z."/>
            <person name="Rodriguez-Garcia A."/>
            <person name="Tauch A."/>
            <person name="Martin J.F."/>
        </authorList>
    </citation>
    <scope>NUCLEOTIDE SEQUENCE [LARGE SCALE GENOMIC DNA]</scope>
    <source>
        <strain evidence="2">DSM 42081 / NBRC 108919 / NRRL 18488 / 9993</strain>
    </source>
</reference>
<dbReference type="EMBL" id="CP029159">
    <property type="protein sequence ID" value="QKM66121.1"/>
    <property type="molecule type" value="Genomic_DNA"/>
</dbReference>
<evidence type="ECO:0000313" key="2">
    <source>
        <dbReference type="Proteomes" id="UP000005940"/>
    </source>
</evidence>
<dbReference type="Proteomes" id="UP000005940">
    <property type="component" value="Chromosome"/>
</dbReference>
<name>I2NAZ9_STRT9</name>
<dbReference type="Pfam" id="PF14023">
    <property type="entry name" value="Bestrophin-like"/>
    <property type="match status" value="1"/>
</dbReference>
<dbReference type="InterPro" id="IPR025333">
    <property type="entry name" value="DUF4239"/>
</dbReference>
<dbReference type="AlphaFoldDB" id="I2NAZ9"/>
<protein>
    <submittedName>
        <fullName evidence="1">DUF4239 domain-containing protein</fullName>
    </submittedName>
</protein>
<keyword evidence="2" id="KW-1185">Reference proteome</keyword>
<sequence length="266" mass="28047">MAAVIVTAVLALLAGLAANRLLRPGLTDRDDAAGLEIRDLVEPLITLTVLLLAFVLVTASSSYGKAETAARGEARALDHLAETAAYAPADRRAALRTQAICYARAVRVQEWPAMSDGAGSPAPGVWSTGFRQSLHGLQDGPVFALLVAADNKRSEERDERLTQATASIPATIFWFLLATLAVTVVALGSCLPRRDNRGHLLAVAAITALLAAALCIIRDVDRPFGGIISVSATAMAEVERQTIRDYRAHSPAGELPCDAEGNRTGS</sequence>
<organism evidence="1 2">
    <name type="scientific">Streptomyces tsukubensis (strain DSM 42081 / NBRC 108919 / NRRL 18488 / 9993)</name>
    <dbReference type="NCBI Taxonomy" id="1114943"/>
    <lineage>
        <taxon>Bacteria</taxon>
        <taxon>Bacillati</taxon>
        <taxon>Actinomycetota</taxon>
        <taxon>Actinomycetes</taxon>
        <taxon>Kitasatosporales</taxon>
        <taxon>Streptomycetaceae</taxon>
        <taxon>Streptomyces</taxon>
    </lineage>
</organism>
<accession>I2NAZ9</accession>
<proteinExistence type="predicted"/>
<evidence type="ECO:0000313" key="1">
    <source>
        <dbReference type="EMBL" id="QKM66121.1"/>
    </source>
</evidence>
<gene>
    <name evidence="1" type="ORF">STSU_002055</name>
</gene>
<dbReference type="RefSeq" id="WP_006344940.1">
    <property type="nucleotide sequence ID" value="NZ_CP029159.1"/>
</dbReference>